<sequence length="238" mass="26418">MNSYNRHPDNRSNGILGGVVVLIIGVAFLLRKLDLHLPHWVFSWPMLLILIGFIMGLKNKFQGAGWFILTFIGTIFLINDILPFSWQLQRFFWPIVLIVIGVVMIGRSASRNRRYNDIIAGSSSTASPEDFLQSTTIFSGTNKVVLSKNFKGGNVTTMFGGTELNFMQADIQGEVILDVTTMFGSIELVVPSHWDVKIDVNTVFGGIEDKRMVVPASVDKVLVLRGSCTFGGVELKSF</sequence>
<dbReference type="Pfam" id="PF09922">
    <property type="entry name" value="LiaF-like_C"/>
    <property type="match status" value="1"/>
</dbReference>
<feature type="transmembrane region" description="Helical" evidence="1">
    <location>
        <begin position="37"/>
        <end position="57"/>
    </location>
</feature>
<dbReference type="PANTHER" id="PTHR40763:SF5">
    <property type="entry name" value="MEMBRANE PROTEIN"/>
    <property type="match status" value="1"/>
</dbReference>
<dbReference type="InterPro" id="IPR024425">
    <property type="entry name" value="LiaF-like_C"/>
</dbReference>
<dbReference type="EMBL" id="RPDH01000001">
    <property type="protein sequence ID" value="RPE12396.1"/>
    <property type="molecule type" value="Genomic_DNA"/>
</dbReference>
<evidence type="ECO:0008006" key="6">
    <source>
        <dbReference type="Google" id="ProtNLM"/>
    </source>
</evidence>
<dbReference type="PANTHER" id="PTHR40763">
    <property type="entry name" value="MEMBRANE PROTEIN-RELATED"/>
    <property type="match status" value="1"/>
</dbReference>
<evidence type="ECO:0000313" key="5">
    <source>
        <dbReference type="Proteomes" id="UP000278351"/>
    </source>
</evidence>
<feature type="transmembrane region" description="Helical" evidence="1">
    <location>
        <begin position="91"/>
        <end position="109"/>
    </location>
</feature>
<evidence type="ECO:0000259" key="3">
    <source>
        <dbReference type="Pfam" id="PF22570"/>
    </source>
</evidence>
<feature type="domain" description="LiaF transmembrane" evidence="3">
    <location>
        <begin position="17"/>
        <end position="108"/>
    </location>
</feature>
<evidence type="ECO:0000256" key="1">
    <source>
        <dbReference type="SAM" id="Phobius"/>
    </source>
</evidence>
<evidence type="ECO:0000259" key="2">
    <source>
        <dbReference type="Pfam" id="PF09922"/>
    </source>
</evidence>
<dbReference type="Pfam" id="PF22570">
    <property type="entry name" value="LiaF-TM"/>
    <property type="match status" value="1"/>
</dbReference>
<dbReference type="AlphaFoldDB" id="A0A3N4PWW4"/>
<feature type="transmembrane region" description="Helical" evidence="1">
    <location>
        <begin position="64"/>
        <end position="85"/>
    </location>
</feature>
<feature type="transmembrane region" description="Helical" evidence="1">
    <location>
        <begin position="12"/>
        <end position="31"/>
    </location>
</feature>
<feature type="domain" description="Cell wall-active antibiotics response LiaF-like C-terminal" evidence="2">
    <location>
        <begin position="150"/>
        <end position="208"/>
    </location>
</feature>
<reference evidence="4 5" key="1">
    <citation type="submission" date="2018-11" db="EMBL/GenBank/DDBJ databases">
        <title>Chitinophaga lutea sp.nov., isolate from arsenic contaminated soil.</title>
        <authorList>
            <person name="Zong Y."/>
        </authorList>
    </citation>
    <scope>NUCLEOTIDE SEQUENCE [LARGE SCALE GENOMIC DNA]</scope>
    <source>
        <strain evidence="4 5">ZY74</strain>
    </source>
</reference>
<evidence type="ECO:0000313" key="4">
    <source>
        <dbReference type="EMBL" id="RPE12396.1"/>
    </source>
</evidence>
<dbReference type="RefSeq" id="WP_123844906.1">
    <property type="nucleotide sequence ID" value="NZ_RPDH01000001.1"/>
</dbReference>
<gene>
    <name evidence="4" type="ORF">EGT74_02260</name>
</gene>
<name>A0A3N4PWW4_9BACT</name>
<proteinExistence type="predicted"/>
<keyword evidence="1" id="KW-0812">Transmembrane</keyword>
<dbReference type="Proteomes" id="UP000278351">
    <property type="component" value="Unassembled WGS sequence"/>
</dbReference>
<accession>A0A3N4PWW4</accession>
<keyword evidence="5" id="KW-1185">Reference proteome</keyword>
<dbReference type="OrthoDB" id="129627at2"/>
<comment type="caution">
    <text evidence="4">The sequence shown here is derived from an EMBL/GenBank/DDBJ whole genome shotgun (WGS) entry which is preliminary data.</text>
</comment>
<dbReference type="InterPro" id="IPR054331">
    <property type="entry name" value="LiaF_TM"/>
</dbReference>
<organism evidence="4 5">
    <name type="scientific">Chitinophaga lutea</name>
    <dbReference type="NCBI Taxonomy" id="2488634"/>
    <lineage>
        <taxon>Bacteria</taxon>
        <taxon>Pseudomonadati</taxon>
        <taxon>Bacteroidota</taxon>
        <taxon>Chitinophagia</taxon>
        <taxon>Chitinophagales</taxon>
        <taxon>Chitinophagaceae</taxon>
        <taxon>Chitinophaga</taxon>
    </lineage>
</organism>
<protein>
    <recommendedName>
        <fullName evidence="6">Cell wall-active antibiotics response LiaF-like C-terminal domain-containing protein</fullName>
    </recommendedName>
</protein>
<keyword evidence="1" id="KW-1133">Transmembrane helix</keyword>
<keyword evidence="1" id="KW-0472">Membrane</keyword>